<dbReference type="Pfam" id="PF08281">
    <property type="entry name" value="Sigma70_r4_2"/>
    <property type="match status" value="1"/>
</dbReference>
<accession>A0ABR7NII9</accession>
<dbReference type="PANTHER" id="PTHR30385">
    <property type="entry name" value="SIGMA FACTOR F FLAGELLAR"/>
    <property type="match status" value="1"/>
</dbReference>
<comment type="caution">
    <text evidence="6">The sequence shown here is derived from an EMBL/GenBank/DDBJ whole genome shotgun (WGS) entry which is preliminary data.</text>
</comment>
<feature type="domain" description="RNA polymerase sigma-70" evidence="5">
    <location>
        <begin position="46"/>
        <end position="59"/>
    </location>
</feature>
<dbReference type="Gene3D" id="1.20.120.1810">
    <property type="match status" value="1"/>
</dbReference>
<dbReference type="Proteomes" id="UP000658131">
    <property type="component" value="Unassembled WGS sequence"/>
</dbReference>
<reference evidence="6 7" key="1">
    <citation type="submission" date="2020-08" db="EMBL/GenBank/DDBJ databases">
        <title>Genome public.</title>
        <authorList>
            <person name="Liu C."/>
            <person name="Sun Q."/>
        </authorList>
    </citation>
    <scope>NUCLEOTIDE SEQUENCE [LARGE SCALE GENOMIC DNA]</scope>
    <source>
        <strain evidence="6 7">BX1</strain>
    </source>
</reference>
<dbReference type="Pfam" id="PF04542">
    <property type="entry name" value="Sigma70_r2"/>
    <property type="match status" value="1"/>
</dbReference>
<gene>
    <name evidence="6" type="ORF">H8717_07390</name>
</gene>
<keyword evidence="2" id="KW-0731">Sigma factor</keyword>
<dbReference type="InterPro" id="IPR013324">
    <property type="entry name" value="RNA_pol_sigma_r3/r4-like"/>
</dbReference>
<evidence type="ECO:0000256" key="2">
    <source>
        <dbReference type="ARBA" id="ARBA00023082"/>
    </source>
</evidence>
<organism evidence="6 7">
    <name type="scientific">Yanshouia hominis</name>
    <dbReference type="NCBI Taxonomy" id="2763673"/>
    <lineage>
        <taxon>Bacteria</taxon>
        <taxon>Bacillati</taxon>
        <taxon>Bacillota</taxon>
        <taxon>Clostridia</taxon>
        <taxon>Eubacteriales</taxon>
        <taxon>Oscillospiraceae</taxon>
        <taxon>Yanshouia</taxon>
    </lineage>
</organism>
<protein>
    <submittedName>
        <fullName evidence="6">Sigma-70 family RNA polymerase sigma factor</fullName>
    </submittedName>
</protein>
<keyword evidence="4" id="KW-0804">Transcription</keyword>
<dbReference type="InterPro" id="IPR007627">
    <property type="entry name" value="RNA_pol_sigma70_r2"/>
</dbReference>
<evidence type="ECO:0000313" key="7">
    <source>
        <dbReference type="Proteomes" id="UP000658131"/>
    </source>
</evidence>
<evidence type="ECO:0000256" key="4">
    <source>
        <dbReference type="ARBA" id="ARBA00023163"/>
    </source>
</evidence>
<dbReference type="PROSITE" id="PS00715">
    <property type="entry name" value="SIGMA70_1"/>
    <property type="match status" value="1"/>
</dbReference>
<keyword evidence="7" id="KW-1185">Reference proteome</keyword>
<evidence type="ECO:0000313" key="6">
    <source>
        <dbReference type="EMBL" id="MBC8576227.1"/>
    </source>
</evidence>
<dbReference type="PANTHER" id="PTHR30385:SF1">
    <property type="entry name" value="RNA POLYMERASE SIGMA-H FACTOR"/>
    <property type="match status" value="1"/>
</dbReference>
<dbReference type="InterPro" id="IPR013249">
    <property type="entry name" value="RNA_pol_sigma70_r4_t2"/>
</dbReference>
<dbReference type="InterPro" id="IPR014284">
    <property type="entry name" value="RNA_pol_sigma-70_dom"/>
</dbReference>
<evidence type="ECO:0000256" key="1">
    <source>
        <dbReference type="ARBA" id="ARBA00023015"/>
    </source>
</evidence>
<dbReference type="NCBIfam" id="TIGR02937">
    <property type="entry name" value="sigma70-ECF"/>
    <property type="match status" value="1"/>
</dbReference>
<dbReference type="InterPro" id="IPR000943">
    <property type="entry name" value="RNA_pol_sigma70"/>
</dbReference>
<proteinExistence type="predicted"/>
<keyword evidence="3" id="KW-0238">DNA-binding</keyword>
<sequence length="183" mass="20727">MADFSTIDGDLPDGRPLDESVRIESYLPLVHSRVNAFRHCGIEPDDLFQEGIIGLLNAVRSYRPEFGASFETFAYTCITNRLRSAVTAAGRNIYAVSYDEWQDSDHPLSEEPEGGADPQEIVAGREEMARWRQVVSQRLSDFERRAIGLFLNGYSYEEIAAVLHHPVKAVDNALQRARRKLRE</sequence>
<dbReference type="Gene3D" id="1.10.10.10">
    <property type="entry name" value="Winged helix-like DNA-binding domain superfamily/Winged helix DNA-binding domain"/>
    <property type="match status" value="1"/>
</dbReference>
<name>A0ABR7NII9_9FIRM</name>
<dbReference type="SUPFAM" id="SSF88946">
    <property type="entry name" value="Sigma2 domain of RNA polymerase sigma factors"/>
    <property type="match status" value="1"/>
</dbReference>
<dbReference type="RefSeq" id="WP_262399764.1">
    <property type="nucleotide sequence ID" value="NZ_JACRTB010000009.1"/>
</dbReference>
<evidence type="ECO:0000256" key="3">
    <source>
        <dbReference type="ARBA" id="ARBA00023125"/>
    </source>
</evidence>
<dbReference type="InterPro" id="IPR036388">
    <property type="entry name" value="WH-like_DNA-bd_sf"/>
</dbReference>
<keyword evidence="1" id="KW-0805">Transcription regulation</keyword>
<dbReference type="InterPro" id="IPR013325">
    <property type="entry name" value="RNA_pol_sigma_r2"/>
</dbReference>
<dbReference type="SUPFAM" id="SSF88659">
    <property type="entry name" value="Sigma3 and sigma4 domains of RNA polymerase sigma factors"/>
    <property type="match status" value="1"/>
</dbReference>
<dbReference type="EMBL" id="JACRTB010000009">
    <property type="protein sequence ID" value="MBC8576227.1"/>
    <property type="molecule type" value="Genomic_DNA"/>
</dbReference>
<evidence type="ECO:0000259" key="5">
    <source>
        <dbReference type="PROSITE" id="PS00715"/>
    </source>
</evidence>